<evidence type="ECO:0000256" key="6">
    <source>
        <dbReference type="ARBA" id="ARBA00021582"/>
    </source>
</evidence>
<dbReference type="PANTHER" id="PTHR10996:SF282">
    <property type="entry name" value="D-3-PHOSPHOGLYCERATE DEHYDROGENASE 1-RELATED"/>
    <property type="match status" value="1"/>
</dbReference>
<dbReference type="GO" id="GO:0004617">
    <property type="term" value="F:phosphoglycerate dehydrogenase activity"/>
    <property type="evidence" value="ECO:0007669"/>
    <property type="project" value="UniProtKB-EC"/>
</dbReference>
<evidence type="ECO:0000256" key="4">
    <source>
        <dbReference type="ARBA" id="ARBA00013001"/>
    </source>
</evidence>
<protein>
    <recommendedName>
        <fullName evidence="6">D-3-phosphoglycerate dehydrogenase</fullName>
        <ecNumber evidence="4">1.1.1.399</ecNumber>
        <ecNumber evidence="5">1.1.1.95</ecNumber>
    </recommendedName>
    <alternativeName>
        <fullName evidence="9">2-oxoglutarate reductase</fullName>
    </alternativeName>
</protein>
<comment type="catalytic activity">
    <reaction evidence="10">
        <text>(R)-2-hydroxyglutarate + NAD(+) = 2-oxoglutarate + NADH + H(+)</text>
        <dbReference type="Rhea" id="RHEA:49612"/>
        <dbReference type="ChEBI" id="CHEBI:15378"/>
        <dbReference type="ChEBI" id="CHEBI:15801"/>
        <dbReference type="ChEBI" id="CHEBI:16810"/>
        <dbReference type="ChEBI" id="CHEBI:57540"/>
        <dbReference type="ChEBI" id="CHEBI:57945"/>
        <dbReference type="EC" id="1.1.1.399"/>
    </reaction>
</comment>
<feature type="domain" description="ACT" evidence="13">
    <location>
        <begin position="354"/>
        <end position="426"/>
    </location>
</feature>
<dbReference type="Pfam" id="PF02826">
    <property type="entry name" value="2-Hacid_dh_C"/>
    <property type="match status" value="1"/>
</dbReference>
<dbReference type="SUPFAM" id="SSF51735">
    <property type="entry name" value="NAD(P)-binding Rossmann-fold domains"/>
    <property type="match status" value="1"/>
</dbReference>
<gene>
    <name evidence="14" type="ORF">DI549_21885</name>
</gene>
<evidence type="ECO:0000256" key="11">
    <source>
        <dbReference type="ARBA" id="ARBA00048731"/>
    </source>
</evidence>
<dbReference type="Pfam" id="PF22629">
    <property type="entry name" value="ACT_AHAS_ss"/>
    <property type="match status" value="1"/>
</dbReference>
<dbReference type="AlphaFoldDB" id="A0A2W5QP58"/>
<evidence type="ECO:0000313" key="15">
    <source>
        <dbReference type="Proteomes" id="UP000248887"/>
    </source>
</evidence>
<evidence type="ECO:0000256" key="7">
    <source>
        <dbReference type="ARBA" id="ARBA00023002"/>
    </source>
</evidence>
<evidence type="ECO:0000256" key="12">
    <source>
        <dbReference type="RuleBase" id="RU003719"/>
    </source>
</evidence>
<dbReference type="InterPro" id="IPR054480">
    <property type="entry name" value="AHAS_small-like_ACT"/>
</dbReference>
<dbReference type="EMBL" id="QFQD01000119">
    <property type="protein sequence ID" value="PZQ78796.1"/>
    <property type="molecule type" value="Genomic_DNA"/>
</dbReference>
<dbReference type="InterPro" id="IPR029753">
    <property type="entry name" value="D-isomer_DH_CS"/>
</dbReference>
<reference evidence="14 15" key="1">
    <citation type="submission" date="2017-08" db="EMBL/GenBank/DDBJ databases">
        <title>Infants hospitalized years apart are colonized by the same room-sourced microbial strains.</title>
        <authorList>
            <person name="Brooks B."/>
            <person name="Olm M.R."/>
            <person name="Firek B.A."/>
            <person name="Baker R."/>
            <person name="Thomas B.C."/>
            <person name="Morowitz M.J."/>
            <person name="Banfield J.F."/>
        </authorList>
    </citation>
    <scope>NUCLEOTIDE SEQUENCE [LARGE SCALE GENOMIC DNA]</scope>
    <source>
        <strain evidence="14">S2_005_001_R2_27</strain>
    </source>
</reference>
<keyword evidence="8" id="KW-0520">NAD</keyword>
<dbReference type="FunFam" id="3.40.50.720:FF:000041">
    <property type="entry name" value="D-3-phosphoglycerate dehydrogenase"/>
    <property type="match status" value="1"/>
</dbReference>
<accession>A0A2W5QP58</accession>
<dbReference type="Proteomes" id="UP000248887">
    <property type="component" value="Unassembled WGS sequence"/>
</dbReference>
<dbReference type="InterPro" id="IPR006139">
    <property type="entry name" value="D-isomer_2_OHA_DH_cat_dom"/>
</dbReference>
<evidence type="ECO:0000256" key="10">
    <source>
        <dbReference type="ARBA" id="ARBA00048126"/>
    </source>
</evidence>
<name>A0A2W5QP58_ANCNO</name>
<dbReference type="InterPro" id="IPR002912">
    <property type="entry name" value="ACT_dom"/>
</dbReference>
<evidence type="ECO:0000256" key="1">
    <source>
        <dbReference type="ARBA" id="ARBA00003800"/>
    </source>
</evidence>
<dbReference type="GO" id="GO:0006564">
    <property type="term" value="P:L-serine biosynthetic process"/>
    <property type="evidence" value="ECO:0007669"/>
    <property type="project" value="UniProtKB-ARBA"/>
</dbReference>
<dbReference type="CDD" id="cd04901">
    <property type="entry name" value="ACT_3PGDH"/>
    <property type="match status" value="1"/>
</dbReference>
<dbReference type="Gene3D" id="3.30.70.260">
    <property type="match status" value="1"/>
</dbReference>
<comment type="similarity">
    <text evidence="3 12">Belongs to the D-isomer specific 2-hydroxyacid dehydrogenase family.</text>
</comment>
<organism evidence="14 15">
    <name type="scientific">Ancylobacter novellus</name>
    <name type="common">Thiobacillus novellus</name>
    <dbReference type="NCBI Taxonomy" id="921"/>
    <lineage>
        <taxon>Bacteria</taxon>
        <taxon>Pseudomonadati</taxon>
        <taxon>Pseudomonadota</taxon>
        <taxon>Alphaproteobacteria</taxon>
        <taxon>Hyphomicrobiales</taxon>
        <taxon>Xanthobacteraceae</taxon>
        <taxon>Ancylobacter</taxon>
    </lineage>
</organism>
<dbReference type="GO" id="GO:0051287">
    <property type="term" value="F:NAD binding"/>
    <property type="evidence" value="ECO:0007669"/>
    <property type="project" value="InterPro"/>
</dbReference>
<dbReference type="GO" id="GO:0047545">
    <property type="term" value="F:(S)-2-hydroxyglutarate dehydrogenase activity"/>
    <property type="evidence" value="ECO:0007669"/>
    <property type="project" value="UniProtKB-ARBA"/>
</dbReference>
<dbReference type="SUPFAM" id="SSF52283">
    <property type="entry name" value="Formate/glycerate dehydrogenase catalytic domain-like"/>
    <property type="match status" value="1"/>
</dbReference>
<dbReference type="PROSITE" id="PS00065">
    <property type="entry name" value="D_2_HYDROXYACID_DH_1"/>
    <property type="match status" value="1"/>
</dbReference>
<comment type="caution">
    <text evidence="14">The sequence shown here is derived from an EMBL/GenBank/DDBJ whole genome shotgun (WGS) entry which is preliminary data.</text>
</comment>
<dbReference type="NCBIfam" id="NF008759">
    <property type="entry name" value="PRK11790.1"/>
    <property type="match status" value="1"/>
</dbReference>
<comment type="pathway">
    <text evidence="2">Amino-acid biosynthesis; L-serine biosynthesis; L-serine from 3-phospho-D-glycerate: step 1/3.</text>
</comment>
<dbReference type="SUPFAM" id="SSF55021">
    <property type="entry name" value="ACT-like"/>
    <property type="match status" value="1"/>
</dbReference>
<evidence type="ECO:0000313" key="14">
    <source>
        <dbReference type="EMBL" id="PZQ78796.1"/>
    </source>
</evidence>
<dbReference type="InterPro" id="IPR050223">
    <property type="entry name" value="D-isomer_2-hydroxyacid_DH"/>
</dbReference>
<evidence type="ECO:0000259" key="13">
    <source>
        <dbReference type="PROSITE" id="PS51671"/>
    </source>
</evidence>
<dbReference type="PROSITE" id="PS51671">
    <property type="entry name" value="ACT"/>
    <property type="match status" value="1"/>
</dbReference>
<dbReference type="InterPro" id="IPR036291">
    <property type="entry name" value="NAD(P)-bd_dom_sf"/>
</dbReference>
<evidence type="ECO:0000256" key="8">
    <source>
        <dbReference type="ARBA" id="ARBA00023027"/>
    </source>
</evidence>
<dbReference type="InterPro" id="IPR045865">
    <property type="entry name" value="ACT-like_dom_sf"/>
</dbReference>
<comment type="function">
    <text evidence="1">Catalyzes the reversible oxidation of 3-phospho-D-glycerate to 3-phosphonooxypyruvate, the first step of the phosphorylated L-serine biosynthesis pathway. Also catalyzes the reversible oxidation of 2-hydroxyglutarate to 2-oxoglutarate.</text>
</comment>
<dbReference type="EC" id="1.1.1.399" evidence="4"/>
<dbReference type="Gene3D" id="3.40.50.720">
    <property type="entry name" value="NAD(P)-binding Rossmann-like Domain"/>
    <property type="match status" value="2"/>
</dbReference>
<dbReference type="InterPro" id="IPR006140">
    <property type="entry name" value="D-isomer_DH_NAD-bd"/>
</dbReference>
<proteinExistence type="inferred from homology"/>
<evidence type="ECO:0000256" key="5">
    <source>
        <dbReference type="ARBA" id="ARBA00013143"/>
    </source>
</evidence>
<dbReference type="UniPathway" id="UPA00135">
    <property type="reaction ID" value="UER00196"/>
</dbReference>
<keyword evidence="7 12" id="KW-0560">Oxidoreductase</keyword>
<evidence type="ECO:0000256" key="3">
    <source>
        <dbReference type="ARBA" id="ARBA00005854"/>
    </source>
</evidence>
<dbReference type="InterPro" id="IPR029752">
    <property type="entry name" value="D-isomer_DH_CS1"/>
</dbReference>
<dbReference type="Pfam" id="PF00389">
    <property type="entry name" value="2-Hacid_dh"/>
    <property type="match status" value="1"/>
</dbReference>
<dbReference type="PROSITE" id="PS00671">
    <property type="entry name" value="D_2_HYDROXYACID_DH_3"/>
    <property type="match status" value="1"/>
</dbReference>
<evidence type="ECO:0000256" key="2">
    <source>
        <dbReference type="ARBA" id="ARBA00005216"/>
    </source>
</evidence>
<dbReference type="CDD" id="cd12176">
    <property type="entry name" value="PGDH_3"/>
    <property type="match status" value="1"/>
</dbReference>
<dbReference type="PANTHER" id="PTHR10996">
    <property type="entry name" value="2-HYDROXYACID DEHYDROGENASE-RELATED"/>
    <property type="match status" value="1"/>
</dbReference>
<sequence>MPKDAKIVADHLPHSSQLSLSKDKIRVLLLEGVNDSAIEIMTGAGYSSVTRLPKALDGDALKEAIKGVHILGIRSRTHITADVLEAADRLIAIGCFSVGTNQVDLDAARAHGIPVFNAPFSNTRSVAELVIGEIVVLLRRIIVRSNGAHEGRWDKSANNSLEVRGKTLGIVGYGNIGSQLSNLAEAMGMKVIFYDHTDKLRHGNTESVGSLNELLALSDIVSMHVPETPATAGMIGRAEFAAMKPGAYFINNSRGTVVDLDALAEALKAGRLRGAAVDVFPVEPGSNNERFVSPLQGLDNVILTPHVGGSTEEAQERIGAEVARKLVDYSDTGSTVGAVNFPQVQLPGRPLGTRFIQVQRNLPGMLGRLNDVLARHQVNIAAQYYETSADVGYVVLDADASAADSQRVLTDIRALEGTIRARLLYEHKV</sequence>
<evidence type="ECO:0000256" key="9">
    <source>
        <dbReference type="ARBA" id="ARBA00030455"/>
    </source>
</evidence>
<comment type="catalytic activity">
    <reaction evidence="11">
        <text>(2R)-3-phosphoglycerate + NAD(+) = 3-phosphooxypyruvate + NADH + H(+)</text>
        <dbReference type="Rhea" id="RHEA:12641"/>
        <dbReference type="ChEBI" id="CHEBI:15378"/>
        <dbReference type="ChEBI" id="CHEBI:18110"/>
        <dbReference type="ChEBI" id="CHEBI:57540"/>
        <dbReference type="ChEBI" id="CHEBI:57945"/>
        <dbReference type="ChEBI" id="CHEBI:58272"/>
        <dbReference type="EC" id="1.1.1.95"/>
    </reaction>
</comment>
<dbReference type="EC" id="1.1.1.95" evidence="5"/>